<evidence type="ECO:0000313" key="3">
    <source>
        <dbReference type="Proteomes" id="UP000589036"/>
    </source>
</evidence>
<gene>
    <name evidence="2" type="ORF">HDA32_000847</name>
</gene>
<dbReference type="AlphaFoldDB" id="A0A852TR01"/>
<evidence type="ECO:0000313" key="2">
    <source>
        <dbReference type="EMBL" id="NYE45727.1"/>
    </source>
</evidence>
<dbReference type="PANTHER" id="PTHR43194:SF2">
    <property type="entry name" value="PEROXISOMAL MEMBRANE PROTEIN LPX1"/>
    <property type="match status" value="1"/>
</dbReference>
<proteinExistence type="predicted"/>
<feature type="domain" description="AB hydrolase-1" evidence="1">
    <location>
        <begin position="43"/>
        <end position="278"/>
    </location>
</feature>
<dbReference type="InterPro" id="IPR050228">
    <property type="entry name" value="Carboxylesterase_BioH"/>
</dbReference>
<protein>
    <submittedName>
        <fullName evidence="2">Pimeloyl-ACP methyl ester carboxylesterase</fullName>
    </submittedName>
</protein>
<dbReference type="PRINTS" id="PR00111">
    <property type="entry name" value="ABHYDROLASE"/>
</dbReference>
<dbReference type="Proteomes" id="UP000589036">
    <property type="component" value="Unassembled WGS sequence"/>
</dbReference>
<dbReference type="RefSeq" id="WP_179641897.1">
    <property type="nucleotide sequence ID" value="NZ_BAAAYY010000002.1"/>
</dbReference>
<dbReference type="GO" id="GO:0003824">
    <property type="term" value="F:catalytic activity"/>
    <property type="evidence" value="ECO:0007669"/>
    <property type="project" value="UniProtKB-ARBA"/>
</dbReference>
<dbReference type="InterPro" id="IPR029058">
    <property type="entry name" value="AB_hydrolase_fold"/>
</dbReference>
<dbReference type="Gene3D" id="3.40.50.1820">
    <property type="entry name" value="alpha/beta hydrolase"/>
    <property type="match status" value="1"/>
</dbReference>
<dbReference type="SUPFAM" id="SSF53474">
    <property type="entry name" value="alpha/beta-Hydrolases"/>
    <property type="match status" value="1"/>
</dbReference>
<sequence>MSTPRFLELPPGVRRVDVATPLGSIAALEAVPAAGGCERQAAVLVPGFTGSKEDFLSVLQTLAQAGRRVYAIDMPGQYQSPGPDDPAAYGCAALGRAVGALIEALDEGPVHLLGHSFGGLVTRETVIAGDAPLLSYTLMSSGPSGVPGASADNAQQLMAVLGPTPTAELLAAIWWEHMDEPTRSMGLADDIHAFLRDRMLGNSPIGLARMAEEVTAAPDRTAELAATDVPKLVLYGENDDAWPPELQATMAKRLQAHRVVIPGAAHSPSVEAPETTASALTDFWNRAETPQRG</sequence>
<name>A0A852TR01_9ACTN</name>
<dbReference type="EMBL" id="JACCCC010000001">
    <property type="protein sequence ID" value="NYE45727.1"/>
    <property type="molecule type" value="Genomic_DNA"/>
</dbReference>
<dbReference type="PANTHER" id="PTHR43194">
    <property type="entry name" value="HYDROLASE ALPHA/BETA FOLD FAMILY"/>
    <property type="match status" value="1"/>
</dbReference>
<dbReference type="InterPro" id="IPR000073">
    <property type="entry name" value="AB_hydrolase_1"/>
</dbReference>
<organism evidence="2 3">
    <name type="scientific">Spinactinospora alkalitolerans</name>
    <dbReference type="NCBI Taxonomy" id="687207"/>
    <lineage>
        <taxon>Bacteria</taxon>
        <taxon>Bacillati</taxon>
        <taxon>Actinomycetota</taxon>
        <taxon>Actinomycetes</taxon>
        <taxon>Streptosporangiales</taxon>
        <taxon>Nocardiopsidaceae</taxon>
        <taxon>Spinactinospora</taxon>
    </lineage>
</organism>
<comment type="caution">
    <text evidence="2">The sequence shown here is derived from an EMBL/GenBank/DDBJ whole genome shotgun (WGS) entry which is preliminary data.</text>
</comment>
<accession>A0A852TR01</accession>
<evidence type="ECO:0000259" key="1">
    <source>
        <dbReference type="Pfam" id="PF12697"/>
    </source>
</evidence>
<dbReference type="Pfam" id="PF12697">
    <property type="entry name" value="Abhydrolase_6"/>
    <property type="match status" value="1"/>
</dbReference>
<reference evidence="2 3" key="1">
    <citation type="submission" date="2020-07" db="EMBL/GenBank/DDBJ databases">
        <title>Sequencing the genomes of 1000 actinobacteria strains.</title>
        <authorList>
            <person name="Klenk H.-P."/>
        </authorList>
    </citation>
    <scope>NUCLEOTIDE SEQUENCE [LARGE SCALE GENOMIC DNA]</scope>
    <source>
        <strain evidence="2 3">CXB654</strain>
    </source>
</reference>
<keyword evidence="3" id="KW-1185">Reference proteome</keyword>